<proteinExistence type="predicted"/>
<name>A0ABY9H9L2_9MOLU</name>
<dbReference type="InterPro" id="IPR036397">
    <property type="entry name" value="RNaseH_sf"/>
</dbReference>
<dbReference type="EMBL" id="CP132191">
    <property type="protein sequence ID" value="WLP85181.1"/>
    <property type="molecule type" value="Genomic_DNA"/>
</dbReference>
<accession>A0ABY9H9L2</accession>
<dbReference type="InterPro" id="IPR051917">
    <property type="entry name" value="Transposase-Integrase"/>
</dbReference>
<keyword evidence="2" id="KW-1185">Reference proteome</keyword>
<dbReference type="NCBIfam" id="NF033563">
    <property type="entry name" value="transpos_IS30"/>
    <property type="match status" value="1"/>
</dbReference>
<dbReference type="Gene3D" id="3.30.420.10">
    <property type="entry name" value="Ribonuclease H-like superfamily/Ribonuclease H"/>
    <property type="match status" value="1"/>
</dbReference>
<dbReference type="PANTHER" id="PTHR10948">
    <property type="entry name" value="TRANSPOSASE"/>
    <property type="match status" value="1"/>
</dbReference>
<protein>
    <submittedName>
        <fullName evidence="1">IS30 family transposase</fullName>
    </submittedName>
</protein>
<dbReference type="SUPFAM" id="SSF53098">
    <property type="entry name" value="Ribonuclease H-like"/>
    <property type="match status" value="1"/>
</dbReference>
<dbReference type="InterPro" id="IPR053392">
    <property type="entry name" value="Transposase_IS30-like"/>
</dbReference>
<evidence type="ECO:0000313" key="2">
    <source>
        <dbReference type="Proteomes" id="UP001237011"/>
    </source>
</evidence>
<dbReference type="RefSeq" id="WP_305937619.1">
    <property type="nucleotide sequence ID" value="NZ_CP132191.1"/>
</dbReference>
<organism evidence="1 2">
    <name type="scientific">Mycoplasma seminis</name>
    <dbReference type="NCBI Taxonomy" id="512749"/>
    <lineage>
        <taxon>Bacteria</taxon>
        <taxon>Bacillati</taxon>
        <taxon>Mycoplasmatota</taxon>
        <taxon>Mollicutes</taxon>
        <taxon>Mycoplasmataceae</taxon>
        <taxon>Mycoplasma</taxon>
    </lineage>
</organism>
<dbReference type="Proteomes" id="UP001237011">
    <property type="component" value="Chromosome"/>
</dbReference>
<dbReference type="InterPro" id="IPR012337">
    <property type="entry name" value="RNaseH-like_sf"/>
</dbReference>
<evidence type="ECO:0000313" key="1">
    <source>
        <dbReference type="EMBL" id="WLP85181.1"/>
    </source>
</evidence>
<dbReference type="PANTHER" id="PTHR10948:SF23">
    <property type="entry name" value="TRANSPOSASE INSI FOR INSERTION SEQUENCE ELEMENT IS30A-RELATED"/>
    <property type="match status" value="1"/>
</dbReference>
<sequence length="441" mass="53102">MLSNAKHYQNNLICLKFRAKSRNSKYSTEFTTRYSHYVLRPYLDKSKLKMLNTKIQNIKQYSPREFTIEKMKDLFNKLKDEWSLLEISRQMSCDIKTIREQIEKASEEYRVQTSLFCKICKRHVGAFSYLSINEWTKSKIYTRENTLDGKRITSLEKWKPLHEFTQDLISKHKEYRSLTTAEKKRLTSEQLVYYRKTSLQKILDKFEDYVKENNLQNVFIPTVQGFYEYIDRYYVDFEYKILTLKRKYGIAKSRLKKPKKAKIKSKLKFAKSVHERSEKINIREEFGHYEIDTVQFKKTSKYCLVTLLERKTRMLFAMYSKRDAVSVRLALEKLICKYSLKILTLTMDNGLENSELHKVKSIKEFYVCDPYSSWQKGSLENAHKEIRKIIPKGYEPQFICENFIFELIDLINKDKRNYYFENSQYPVRISPFELFKNYTKI</sequence>
<reference evidence="1" key="1">
    <citation type="submission" date="2023-08" db="EMBL/GenBank/DDBJ databases">
        <title>Complete genome sequence of Mycoplasma seminis 2200.</title>
        <authorList>
            <person name="Spergser J."/>
        </authorList>
    </citation>
    <scope>NUCLEOTIDE SEQUENCE [LARGE SCALE GENOMIC DNA]</scope>
    <source>
        <strain evidence="1">2200</strain>
    </source>
</reference>
<gene>
    <name evidence="1" type="ORF">Q8852_02555</name>
</gene>